<accession>A0AAW0GNB8</accession>
<dbReference type="EMBL" id="JASBNA010000002">
    <property type="protein sequence ID" value="KAK7694241.1"/>
    <property type="molecule type" value="Genomic_DNA"/>
</dbReference>
<comment type="caution">
    <text evidence="1">The sequence shown here is derived from an EMBL/GenBank/DDBJ whole genome shotgun (WGS) entry which is preliminary data.</text>
</comment>
<evidence type="ECO:0000313" key="1">
    <source>
        <dbReference type="EMBL" id="KAK7694241.1"/>
    </source>
</evidence>
<dbReference type="GO" id="GO:0000460">
    <property type="term" value="P:maturation of 5.8S rRNA"/>
    <property type="evidence" value="ECO:0007669"/>
    <property type="project" value="TreeGrafter"/>
</dbReference>
<gene>
    <name evidence="1" type="ORF">QCA50_001421</name>
</gene>
<dbReference type="Proteomes" id="UP001385951">
    <property type="component" value="Unassembled WGS sequence"/>
</dbReference>
<evidence type="ECO:0000313" key="2">
    <source>
        <dbReference type="Proteomes" id="UP001385951"/>
    </source>
</evidence>
<dbReference type="GO" id="GO:0000470">
    <property type="term" value="P:maturation of LSU-rRNA"/>
    <property type="evidence" value="ECO:0007669"/>
    <property type="project" value="TreeGrafter"/>
</dbReference>
<evidence type="ECO:0008006" key="3">
    <source>
        <dbReference type="Google" id="ProtNLM"/>
    </source>
</evidence>
<keyword evidence="2" id="KW-1185">Reference proteome</keyword>
<dbReference type="PANTHER" id="PTHR15002:SF0">
    <property type="entry name" value="RIBOSOMAL BIOGENESIS PROTEIN LAS1L"/>
    <property type="match status" value="1"/>
</dbReference>
<reference evidence="1 2" key="1">
    <citation type="submission" date="2022-09" db="EMBL/GenBank/DDBJ databases">
        <authorList>
            <person name="Palmer J.M."/>
        </authorList>
    </citation>
    <scope>NUCLEOTIDE SEQUENCE [LARGE SCALE GENOMIC DNA]</scope>
    <source>
        <strain evidence="1 2">DSM 7382</strain>
    </source>
</reference>
<name>A0AAW0GNB8_9APHY</name>
<proteinExistence type="predicted"/>
<dbReference type="PANTHER" id="PTHR15002">
    <property type="entry name" value="RIBOSOMAL BIOGENESIS PROTEIN LAS1L"/>
    <property type="match status" value="1"/>
</dbReference>
<dbReference type="GO" id="GO:0090730">
    <property type="term" value="C:Las1 complex"/>
    <property type="evidence" value="ECO:0007669"/>
    <property type="project" value="InterPro"/>
</dbReference>
<dbReference type="Pfam" id="PF04031">
    <property type="entry name" value="Las1"/>
    <property type="match status" value="1"/>
</dbReference>
<dbReference type="InterPro" id="IPR007174">
    <property type="entry name" value="Las1"/>
</dbReference>
<sequence>MRLPRRVPWASIAELEQVCSWIYTDESDMKAKRLAVDRLAAWRTITSLPHAVESTHAILSAILQDSGAQGSSSFLSLRQSYATAIIRLVNGLVDPLQLGAYARSIASIAAQLGLPPWLVELRHAATHEDLPSIEILQQAARDAMTWLLNNYWLPTLNPSVQNNAPTQELRPIGPLFKRYKTLLKAVTRDASLRTQYQPEITKVIREIERWIAEAKVAANLSQAGVDWDVGEDSDPDQEERWALDRLCDELLTKGALVPQSKKKRLLSTSTLDRTPVSLPLWKPLLEHVHSLHPTFPSALISKIIASLLTSTETEGSKISAENDAFITLEDARKRDLSYDLCIASWAYWLVDTHTADEENDDEGFRKEDILISLISGLGPNRREGVEPENAKAALLLLQVLSEDHSELQEVISLLTSRSAGQKIWTDADLLAMTERLENLLGLGSSPETQDDEMDLVANEVEDDISASQNDGVQLPVGWKLSTPTQWKATPIGVFL</sequence>
<dbReference type="GO" id="GO:0004519">
    <property type="term" value="F:endonuclease activity"/>
    <property type="evidence" value="ECO:0007669"/>
    <property type="project" value="InterPro"/>
</dbReference>
<organism evidence="1 2">
    <name type="scientific">Cerrena zonata</name>
    <dbReference type="NCBI Taxonomy" id="2478898"/>
    <lineage>
        <taxon>Eukaryota</taxon>
        <taxon>Fungi</taxon>
        <taxon>Dikarya</taxon>
        <taxon>Basidiomycota</taxon>
        <taxon>Agaricomycotina</taxon>
        <taxon>Agaricomycetes</taxon>
        <taxon>Polyporales</taxon>
        <taxon>Cerrenaceae</taxon>
        <taxon>Cerrena</taxon>
    </lineage>
</organism>
<dbReference type="AlphaFoldDB" id="A0AAW0GNB8"/>
<dbReference type="GO" id="GO:0030687">
    <property type="term" value="C:preribosome, large subunit precursor"/>
    <property type="evidence" value="ECO:0007669"/>
    <property type="project" value="TreeGrafter"/>
</dbReference>
<protein>
    <recommendedName>
        <fullName evidence="3">Las1-domain-containing protein</fullName>
    </recommendedName>
</protein>